<feature type="compositionally biased region" description="Polar residues" evidence="1">
    <location>
        <begin position="21"/>
        <end position="46"/>
    </location>
</feature>
<evidence type="ECO:0000313" key="3">
    <source>
        <dbReference type="Proteomes" id="UP000789390"/>
    </source>
</evidence>
<name>A0A8J2RIY0_9CRUS</name>
<feature type="compositionally biased region" description="Polar residues" evidence="1">
    <location>
        <begin position="70"/>
        <end position="87"/>
    </location>
</feature>
<dbReference type="AlphaFoldDB" id="A0A8J2RIY0"/>
<comment type="caution">
    <text evidence="2">The sequence shown here is derived from an EMBL/GenBank/DDBJ whole genome shotgun (WGS) entry which is preliminary data.</text>
</comment>
<proteinExistence type="predicted"/>
<gene>
    <name evidence="2" type="ORF">DGAL_LOCUS6758</name>
</gene>
<reference evidence="2" key="1">
    <citation type="submission" date="2021-11" db="EMBL/GenBank/DDBJ databases">
        <authorList>
            <person name="Schell T."/>
        </authorList>
    </citation>
    <scope>NUCLEOTIDE SEQUENCE</scope>
    <source>
        <strain evidence="2">M5</strain>
    </source>
</reference>
<sequence>MIERVEKVVAMPKTVPANSKGKASTDSRPPWNPSTTVISRNSQLQSLPGKKRQYENIKSRIRSGIKNDKSNASLDGSTSFRQRNDSSAVAACLYPNGHQSPWPEPNNDSNATTSGPTEEVAVRSSPSRCV</sequence>
<dbReference type="EMBL" id="CAKKLH010000124">
    <property type="protein sequence ID" value="CAH0104046.1"/>
    <property type="molecule type" value="Genomic_DNA"/>
</dbReference>
<dbReference type="OrthoDB" id="6357825at2759"/>
<feature type="region of interest" description="Disordered" evidence="1">
    <location>
        <begin position="1"/>
        <end position="130"/>
    </location>
</feature>
<keyword evidence="3" id="KW-1185">Reference proteome</keyword>
<accession>A0A8J2RIY0</accession>
<evidence type="ECO:0000313" key="2">
    <source>
        <dbReference type="EMBL" id="CAH0104046.1"/>
    </source>
</evidence>
<protein>
    <submittedName>
        <fullName evidence="2">Uncharacterized protein</fullName>
    </submittedName>
</protein>
<feature type="compositionally biased region" description="Polar residues" evidence="1">
    <location>
        <begin position="106"/>
        <end position="116"/>
    </location>
</feature>
<dbReference type="Proteomes" id="UP000789390">
    <property type="component" value="Unassembled WGS sequence"/>
</dbReference>
<evidence type="ECO:0000256" key="1">
    <source>
        <dbReference type="SAM" id="MobiDB-lite"/>
    </source>
</evidence>
<organism evidence="2 3">
    <name type="scientific">Daphnia galeata</name>
    <dbReference type="NCBI Taxonomy" id="27404"/>
    <lineage>
        <taxon>Eukaryota</taxon>
        <taxon>Metazoa</taxon>
        <taxon>Ecdysozoa</taxon>
        <taxon>Arthropoda</taxon>
        <taxon>Crustacea</taxon>
        <taxon>Branchiopoda</taxon>
        <taxon>Diplostraca</taxon>
        <taxon>Cladocera</taxon>
        <taxon>Anomopoda</taxon>
        <taxon>Daphniidae</taxon>
        <taxon>Daphnia</taxon>
    </lineage>
</organism>